<dbReference type="InterPro" id="IPR023210">
    <property type="entry name" value="NADP_OxRdtase_dom"/>
</dbReference>
<dbReference type="AlphaFoldDB" id="A0A0L0DQU0"/>
<gene>
    <name evidence="5" type="ORF">AMSG_01498</name>
</gene>
<evidence type="ECO:0000256" key="3">
    <source>
        <dbReference type="PIRSR" id="PIRSR000097-3"/>
    </source>
</evidence>
<dbReference type="GeneID" id="25561246"/>
<dbReference type="InterPro" id="IPR036812">
    <property type="entry name" value="NAD(P)_OxRdtase_dom_sf"/>
</dbReference>
<dbReference type="InterPro" id="IPR020471">
    <property type="entry name" value="AKR"/>
</dbReference>
<dbReference type="GO" id="GO:0016491">
    <property type="term" value="F:oxidoreductase activity"/>
    <property type="evidence" value="ECO:0007669"/>
    <property type="project" value="InterPro"/>
</dbReference>
<name>A0A0L0DQU0_THETB</name>
<evidence type="ECO:0000256" key="1">
    <source>
        <dbReference type="PIRSR" id="PIRSR000097-1"/>
    </source>
</evidence>
<evidence type="ECO:0000313" key="5">
    <source>
        <dbReference type="EMBL" id="KNC54645.1"/>
    </source>
</evidence>
<feature type="domain" description="NADP-dependent oxidoreductase" evidence="4">
    <location>
        <begin position="3"/>
        <end position="258"/>
    </location>
</feature>
<dbReference type="EMBL" id="GL349438">
    <property type="protein sequence ID" value="KNC54645.1"/>
    <property type="molecule type" value="Genomic_DNA"/>
</dbReference>
<dbReference type="Gene3D" id="3.20.20.100">
    <property type="entry name" value="NADP-dependent oxidoreductase domain"/>
    <property type="match status" value="1"/>
</dbReference>
<evidence type="ECO:0000256" key="2">
    <source>
        <dbReference type="PIRSR" id="PIRSR000097-2"/>
    </source>
</evidence>
<dbReference type="PRINTS" id="PR00069">
    <property type="entry name" value="ALDKETRDTASE"/>
</dbReference>
<proteinExistence type="predicted"/>
<keyword evidence="6" id="KW-1185">Reference proteome</keyword>
<feature type="active site" description="Proton donor" evidence="1">
    <location>
        <position position="42"/>
    </location>
</feature>
<dbReference type="STRING" id="461836.A0A0L0DQU0"/>
<dbReference type="RefSeq" id="XP_013761550.1">
    <property type="nucleotide sequence ID" value="XM_013906096.1"/>
</dbReference>
<dbReference type="PIRSF" id="PIRSF000097">
    <property type="entry name" value="AKR"/>
    <property type="match status" value="1"/>
</dbReference>
<dbReference type="PANTHER" id="PTHR43827:SF8">
    <property type="entry name" value="ALDO_KETO REDUCTASE FAMILY PROTEIN"/>
    <property type="match status" value="1"/>
</dbReference>
<protein>
    <submittedName>
        <fullName evidence="5">2,5-didehydrogluconate reductase</fullName>
    </submittedName>
</protein>
<dbReference type="CDD" id="cd19071">
    <property type="entry name" value="AKR_AKR1-5-like"/>
    <property type="match status" value="1"/>
</dbReference>
<dbReference type="OMA" id="HYPCTFK"/>
<dbReference type="Pfam" id="PF00248">
    <property type="entry name" value="Aldo_ket_red"/>
    <property type="match status" value="1"/>
</dbReference>
<accession>A0A0L0DQU0</accession>
<dbReference type="PANTHER" id="PTHR43827">
    <property type="entry name" value="2,5-DIKETO-D-GLUCONIC ACID REDUCTASE"/>
    <property type="match status" value="1"/>
</dbReference>
<dbReference type="Proteomes" id="UP000054408">
    <property type="component" value="Unassembled WGS sequence"/>
</dbReference>
<evidence type="ECO:0000313" key="6">
    <source>
        <dbReference type="Proteomes" id="UP000054408"/>
    </source>
</evidence>
<dbReference type="SUPFAM" id="SSF51430">
    <property type="entry name" value="NAD(P)-linked oxidoreductase"/>
    <property type="match status" value="1"/>
</dbReference>
<dbReference type="OrthoDB" id="416253at2759"/>
<dbReference type="PROSITE" id="PS00062">
    <property type="entry name" value="ALDOKETO_REDUCTASE_2"/>
    <property type="match status" value="1"/>
</dbReference>
<dbReference type="eggNOG" id="KOG1577">
    <property type="taxonomic scope" value="Eukaryota"/>
</dbReference>
<sequence>MPRIGLGMAAIGPGAPSRAAMETALELGYRSFDTAAFKAVWYANEDVVGEVVAEAKNVVRSELFITTKLHPADHGPGAAAAAIAASLRNLRTSYIDLMLIHYPECWSDICDGMGTPDGDWRDSWRVLEAAVEAGTIRSIGVCNFSPRELAELGALARIPVSVVQSRYDVLQAGVDDAVVAAATGIGAVFTAYSPLGGQYWNAAVNPVLSHPTVTAIAAELETSPAHVVLRFLLQRGMTAVPRSTSRAHMAANLATLAVEDLIWFQVV</sequence>
<feature type="binding site" evidence="2">
    <location>
        <position position="101"/>
    </location>
    <ligand>
        <name>substrate</name>
    </ligand>
</feature>
<organism evidence="5 6">
    <name type="scientific">Thecamonas trahens ATCC 50062</name>
    <dbReference type="NCBI Taxonomy" id="461836"/>
    <lineage>
        <taxon>Eukaryota</taxon>
        <taxon>Apusozoa</taxon>
        <taxon>Apusomonadida</taxon>
        <taxon>Apusomonadidae</taxon>
        <taxon>Thecamonas</taxon>
    </lineage>
</organism>
<feature type="site" description="Lowers pKa of active site Tyr" evidence="3">
    <location>
        <position position="68"/>
    </location>
</feature>
<evidence type="ECO:0000259" key="4">
    <source>
        <dbReference type="Pfam" id="PF00248"/>
    </source>
</evidence>
<dbReference type="InterPro" id="IPR018170">
    <property type="entry name" value="Aldo/ket_reductase_CS"/>
</dbReference>
<reference evidence="5 6" key="1">
    <citation type="submission" date="2010-05" db="EMBL/GenBank/DDBJ databases">
        <title>The Genome Sequence of Thecamonas trahens ATCC 50062.</title>
        <authorList>
            <consortium name="The Broad Institute Genome Sequencing Platform"/>
            <person name="Russ C."/>
            <person name="Cuomo C."/>
            <person name="Shea T."/>
            <person name="Young S.K."/>
            <person name="Zeng Q."/>
            <person name="Koehrsen M."/>
            <person name="Haas B."/>
            <person name="Borodovsky M."/>
            <person name="Guigo R."/>
            <person name="Alvarado L."/>
            <person name="Berlin A."/>
            <person name="Bochicchio J."/>
            <person name="Borenstein D."/>
            <person name="Chapman S."/>
            <person name="Chen Z."/>
            <person name="Freedman E."/>
            <person name="Gellesch M."/>
            <person name="Goldberg J."/>
            <person name="Griggs A."/>
            <person name="Gujja S."/>
            <person name="Heilman E."/>
            <person name="Heiman D."/>
            <person name="Hepburn T."/>
            <person name="Howarth C."/>
            <person name="Jen D."/>
            <person name="Larson L."/>
            <person name="Mehta T."/>
            <person name="Park D."/>
            <person name="Pearson M."/>
            <person name="Roberts A."/>
            <person name="Saif S."/>
            <person name="Shenoy N."/>
            <person name="Sisk P."/>
            <person name="Stolte C."/>
            <person name="Sykes S."/>
            <person name="Thomson T."/>
            <person name="Walk T."/>
            <person name="White J."/>
            <person name="Yandava C."/>
            <person name="Burger G."/>
            <person name="Gray M.W."/>
            <person name="Holland P.W.H."/>
            <person name="King N."/>
            <person name="Lang F.B.F."/>
            <person name="Roger A.J."/>
            <person name="Ruiz-Trillo I."/>
            <person name="Lander E."/>
            <person name="Nusbaum C."/>
        </authorList>
    </citation>
    <scope>NUCLEOTIDE SEQUENCE [LARGE SCALE GENOMIC DNA]</scope>
    <source>
        <strain evidence="5 6">ATCC 50062</strain>
    </source>
</reference>